<dbReference type="Pfam" id="PF01466">
    <property type="entry name" value="Skp1"/>
    <property type="match status" value="1"/>
</dbReference>
<keyword evidence="8" id="KW-1185">Reference proteome</keyword>
<feature type="domain" description="SKP1 component POZ" evidence="6">
    <location>
        <begin position="1"/>
        <end position="33"/>
    </location>
</feature>
<gene>
    <name evidence="7" type="ORF">H5410_060800</name>
</gene>
<evidence type="ECO:0000256" key="2">
    <source>
        <dbReference type="ARBA" id="ARBA00009993"/>
    </source>
</evidence>
<comment type="similarity">
    <text evidence="2">Belongs to the SKP1 family.</text>
</comment>
<sequence length="231" mass="26811">MVEDDCVSNVIPLPNVDSKTMTKVIIEYWKKHSEEGISKDMLIDFDKAFVNVHHSILYDFILAANFLNDKEILDIICQEVANRIKGKTPEEIRMDLISRMILLQRKKRRFVKRMLGLLNNFITLNWLVSYILFYLVLSSNVLFYIILIAIRSQTIKNMVEDDCVSNVIPCPNVHSKKFTKVIEYGKKHSEEGVSKDMLMDFDKAFVKVHHSIFHALILAANSLNDMEILNM</sequence>
<dbReference type="GO" id="GO:0006511">
    <property type="term" value="P:ubiquitin-dependent protein catabolic process"/>
    <property type="evidence" value="ECO:0007669"/>
    <property type="project" value="InterPro"/>
</dbReference>
<dbReference type="Proteomes" id="UP000824120">
    <property type="component" value="Chromosome 12"/>
</dbReference>
<feature type="domain" description="SKP1 component POZ" evidence="6">
    <location>
        <begin position="148"/>
        <end position="189"/>
    </location>
</feature>
<dbReference type="PANTHER" id="PTHR11165">
    <property type="entry name" value="SKP1"/>
    <property type="match status" value="1"/>
</dbReference>
<feature type="non-terminal residue" evidence="7">
    <location>
        <position position="231"/>
    </location>
</feature>
<comment type="pathway">
    <text evidence="1">Protein modification; protein ubiquitination.</text>
</comment>
<dbReference type="InterPro" id="IPR016897">
    <property type="entry name" value="SKP1"/>
</dbReference>
<feature type="domain" description="SKP1 component dimerisation" evidence="5">
    <location>
        <begin position="70"/>
        <end position="93"/>
    </location>
</feature>
<feature type="transmembrane region" description="Helical" evidence="4">
    <location>
        <begin position="110"/>
        <end position="127"/>
    </location>
</feature>
<evidence type="ECO:0000256" key="3">
    <source>
        <dbReference type="ARBA" id="ARBA00022786"/>
    </source>
</evidence>
<reference evidence="7 8" key="1">
    <citation type="submission" date="2020-09" db="EMBL/GenBank/DDBJ databases">
        <title>De no assembly of potato wild relative species, Solanum commersonii.</title>
        <authorList>
            <person name="Cho K."/>
        </authorList>
    </citation>
    <scope>NUCLEOTIDE SEQUENCE [LARGE SCALE GENOMIC DNA]</scope>
    <source>
        <strain evidence="7">LZ3.2</strain>
        <tissue evidence="7">Leaf</tissue>
    </source>
</reference>
<keyword evidence="4" id="KW-1133">Transmembrane helix</keyword>
<dbReference type="InterPro" id="IPR036296">
    <property type="entry name" value="SKP1-like_dim_sf"/>
</dbReference>
<dbReference type="InterPro" id="IPR001232">
    <property type="entry name" value="SKP1-like"/>
</dbReference>
<keyword evidence="4" id="KW-0812">Transmembrane</keyword>
<dbReference type="Pfam" id="PF03931">
    <property type="entry name" value="Skp1_POZ"/>
    <property type="match status" value="2"/>
</dbReference>
<evidence type="ECO:0000259" key="5">
    <source>
        <dbReference type="Pfam" id="PF01466"/>
    </source>
</evidence>
<evidence type="ECO:0000256" key="1">
    <source>
        <dbReference type="ARBA" id="ARBA00004906"/>
    </source>
</evidence>
<evidence type="ECO:0000259" key="6">
    <source>
        <dbReference type="Pfam" id="PF03931"/>
    </source>
</evidence>
<proteinExistence type="inferred from homology"/>
<accession>A0A9J5W689</accession>
<dbReference type="EMBL" id="JACXVP010000012">
    <property type="protein sequence ID" value="KAG5571034.1"/>
    <property type="molecule type" value="Genomic_DNA"/>
</dbReference>
<name>A0A9J5W689_SOLCO</name>
<dbReference type="Gene3D" id="3.30.710.10">
    <property type="entry name" value="Potassium Channel Kv1.1, Chain A"/>
    <property type="match status" value="2"/>
</dbReference>
<dbReference type="SUPFAM" id="SSF81382">
    <property type="entry name" value="Skp1 dimerisation domain-like"/>
    <property type="match status" value="1"/>
</dbReference>
<organism evidence="7 8">
    <name type="scientific">Solanum commersonii</name>
    <name type="common">Commerson's wild potato</name>
    <name type="synonym">Commerson's nightshade</name>
    <dbReference type="NCBI Taxonomy" id="4109"/>
    <lineage>
        <taxon>Eukaryota</taxon>
        <taxon>Viridiplantae</taxon>
        <taxon>Streptophyta</taxon>
        <taxon>Embryophyta</taxon>
        <taxon>Tracheophyta</taxon>
        <taxon>Spermatophyta</taxon>
        <taxon>Magnoliopsida</taxon>
        <taxon>eudicotyledons</taxon>
        <taxon>Gunneridae</taxon>
        <taxon>Pentapetalae</taxon>
        <taxon>asterids</taxon>
        <taxon>lamiids</taxon>
        <taxon>Solanales</taxon>
        <taxon>Solanaceae</taxon>
        <taxon>Solanoideae</taxon>
        <taxon>Solaneae</taxon>
        <taxon>Solanum</taxon>
    </lineage>
</organism>
<dbReference type="SUPFAM" id="SSF54695">
    <property type="entry name" value="POZ domain"/>
    <property type="match status" value="1"/>
</dbReference>
<comment type="caution">
    <text evidence="7">The sequence shown here is derived from an EMBL/GenBank/DDBJ whole genome shotgun (WGS) entry which is preliminary data.</text>
</comment>
<keyword evidence="3" id="KW-0833">Ubl conjugation pathway</keyword>
<dbReference type="OrthoDB" id="7827685at2759"/>
<dbReference type="InterPro" id="IPR011333">
    <property type="entry name" value="SKP1/BTB/POZ_sf"/>
</dbReference>
<evidence type="ECO:0000313" key="8">
    <source>
        <dbReference type="Proteomes" id="UP000824120"/>
    </source>
</evidence>
<protein>
    <submittedName>
        <fullName evidence="7">Uncharacterized protein</fullName>
    </submittedName>
</protein>
<keyword evidence="4" id="KW-0472">Membrane</keyword>
<dbReference type="InterPro" id="IPR016073">
    <property type="entry name" value="Skp1_comp_POZ"/>
</dbReference>
<dbReference type="AlphaFoldDB" id="A0A9J5W689"/>
<evidence type="ECO:0000313" key="7">
    <source>
        <dbReference type="EMBL" id="KAG5571034.1"/>
    </source>
</evidence>
<dbReference type="SMART" id="SM00512">
    <property type="entry name" value="Skp1"/>
    <property type="match status" value="2"/>
</dbReference>
<evidence type="ECO:0000256" key="4">
    <source>
        <dbReference type="SAM" id="Phobius"/>
    </source>
</evidence>
<dbReference type="GO" id="GO:0009867">
    <property type="term" value="P:jasmonic acid mediated signaling pathway"/>
    <property type="evidence" value="ECO:0007669"/>
    <property type="project" value="UniProtKB-ARBA"/>
</dbReference>
<dbReference type="InterPro" id="IPR016072">
    <property type="entry name" value="Skp1_comp_dimer"/>
</dbReference>